<evidence type="ECO:0000259" key="1">
    <source>
        <dbReference type="Pfam" id="PF00078"/>
    </source>
</evidence>
<dbReference type="Pfam" id="PF00078">
    <property type="entry name" value="RVT_1"/>
    <property type="match status" value="1"/>
</dbReference>
<dbReference type="AlphaFoldDB" id="A0A8S4RQQ4"/>
<sequence length="115" mass="13235">MESVVVPVVKNKTGDIADKCNYRKFSLAAILGKEFDGLLERQLKAYLKLDDAQFGFRRNLSTESAILALKQTAKYYTDRKTPVYAAFLDLSKAFDLVCYEKLWEKLYDLDGTHQR</sequence>
<dbReference type="OrthoDB" id="9802488at2759"/>
<accession>A0A8S4RQQ4</accession>
<evidence type="ECO:0000313" key="3">
    <source>
        <dbReference type="Proteomes" id="UP000838756"/>
    </source>
</evidence>
<gene>
    <name evidence="2" type="primary">jg6631</name>
    <name evidence="2" type="ORF">PAEG_LOCUS16114</name>
</gene>
<proteinExistence type="predicted"/>
<dbReference type="PANTHER" id="PTHR47027">
    <property type="entry name" value="REVERSE TRANSCRIPTASE DOMAIN-CONTAINING PROTEIN"/>
    <property type="match status" value="1"/>
</dbReference>
<organism evidence="2 3">
    <name type="scientific">Pararge aegeria aegeria</name>
    <dbReference type="NCBI Taxonomy" id="348720"/>
    <lineage>
        <taxon>Eukaryota</taxon>
        <taxon>Metazoa</taxon>
        <taxon>Ecdysozoa</taxon>
        <taxon>Arthropoda</taxon>
        <taxon>Hexapoda</taxon>
        <taxon>Insecta</taxon>
        <taxon>Pterygota</taxon>
        <taxon>Neoptera</taxon>
        <taxon>Endopterygota</taxon>
        <taxon>Lepidoptera</taxon>
        <taxon>Glossata</taxon>
        <taxon>Ditrysia</taxon>
        <taxon>Papilionoidea</taxon>
        <taxon>Nymphalidae</taxon>
        <taxon>Satyrinae</taxon>
        <taxon>Satyrini</taxon>
        <taxon>Parargina</taxon>
        <taxon>Pararge</taxon>
    </lineage>
</organism>
<evidence type="ECO:0000313" key="2">
    <source>
        <dbReference type="EMBL" id="CAH2239384.1"/>
    </source>
</evidence>
<dbReference type="InterPro" id="IPR000477">
    <property type="entry name" value="RT_dom"/>
</dbReference>
<comment type="caution">
    <text evidence="2">The sequence shown here is derived from an EMBL/GenBank/DDBJ whole genome shotgun (WGS) entry which is preliminary data.</text>
</comment>
<feature type="domain" description="Reverse transcriptase" evidence="1">
    <location>
        <begin position="19"/>
        <end position="108"/>
    </location>
</feature>
<dbReference type="PANTHER" id="PTHR47027:SF20">
    <property type="entry name" value="REVERSE TRANSCRIPTASE-LIKE PROTEIN WITH RNA-DIRECTED DNA POLYMERASE DOMAIN"/>
    <property type="match status" value="1"/>
</dbReference>
<protein>
    <submittedName>
        <fullName evidence="2">Jg6631 protein</fullName>
    </submittedName>
</protein>
<keyword evidence="3" id="KW-1185">Reference proteome</keyword>
<name>A0A8S4RQQ4_9NEOP</name>
<dbReference type="EMBL" id="CAKXAJ010025429">
    <property type="protein sequence ID" value="CAH2239384.1"/>
    <property type="molecule type" value="Genomic_DNA"/>
</dbReference>
<dbReference type="Proteomes" id="UP000838756">
    <property type="component" value="Unassembled WGS sequence"/>
</dbReference>
<reference evidence="2" key="1">
    <citation type="submission" date="2022-03" db="EMBL/GenBank/DDBJ databases">
        <authorList>
            <person name="Lindestad O."/>
        </authorList>
    </citation>
    <scope>NUCLEOTIDE SEQUENCE</scope>
</reference>